<dbReference type="InterPro" id="IPR036188">
    <property type="entry name" value="FAD/NAD-bd_sf"/>
</dbReference>
<accession>A0ABQ7J6Z3</accession>
<feature type="domain" description="Amine oxidase" evidence="2">
    <location>
        <begin position="362"/>
        <end position="582"/>
    </location>
</feature>
<dbReference type="InterPro" id="IPR002937">
    <property type="entry name" value="Amino_oxidase"/>
</dbReference>
<feature type="region of interest" description="Disordered" evidence="1">
    <location>
        <begin position="233"/>
        <end position="262"/>
    </location>
</feature>
<feature type="compositionally biased region" description="Basic and acidic residues" evidence="1">
    <location>
        <begin position="243"/>
        <end position="258"/>
    </location>
</feature>
<evidence type="ECO:0000313" key="4">
    <source>
        <dbReference type="Proteomes" id="UP000823046"/>
    </source>
</evidence>
<protein>
    <submittedName>
        <fullName evidence="3">Polyamine oxidase 2</fullName>
    </submittedName>
</protein>
<gene>
    <name evidence="3" type="ORF">IE077_004045</name>
</gene>
<dbReference type="Gene3D" id="3.50.50.60">
    <property type="entry name" value="FAD/NAD(P)-binding domain"/>
    <property type="match status" value="1"/>
</dbReference>
<proteinExistence type="predicted"/>
<sequence>LGKRTLQHMKKFHIKNPPGKTPHVFDLKGISGDRLCTQGYSWYPESIIKRGNLTECMEYNKRVMAISLVPSQPYKSSLPTVESEQMCDLRGDDPMDPSTGKRKLSSPCIPAQTQHTLRERASPFVEIYRPPIVMRLKAGNLDRFNSAKGAEQATMPTKKAARIKREPLPTNYPKHSIVQKSNQQAACFIPSITFEGEKEGSVFKNGFAGLGYYVDVAKNQPFSLERKDLDPVALPKGGFQNGHGDRSKKLSKSAEKSHTKQASADLRATVLRKCKNLSTKGNTPSKEVTMSAAAKHEFMETSACAFSTTDSPIELPHLKDVSLASSSSYARVKALVTPQSTACNESIGLNEEIYDHCSVTVLNMENGQQKEETVTAMRVIVTVPIGVLQARKIKFTPELSEEVQTAIQLYGSGCHNKLLLRFSRVFWNPTVGFFNTANPMFQFMNLHAFNVSNCICAHSFGYYGWENLSDEKVVEQCLDILYTMFPIKDGEKPALLYSRVTRWDSEQSSMCSYGFFATKSVPESHKLFARPFPWVENQIMDENNGSSISRCRIFFAGEHTSDWGQQCVHGAAHSGVRAAAECASSLIGSTIPPWLDEKFEDKQNGIGPYFLYESHQHHRWKSVWWTNDQRATCNTGSYFQSYPRDVFIKPASSNALRLSTGCADCNDTLRSMEPTSSGNGVSSN</sequence>
<dbReference type="Gene3D" id="3.90.660.10">
    <property type="match status" value="1"/>
</dbReference>
<feature type="non-terminal residue" evidence="3">
    <location>
        <position position="1"/>
    </location>
</feature>
<reference evidence="3 4" key="1">
    <citation type="journal article" date="2020" name="bioRxiv">
        <title>Metabolic contributions of an alphaproteobacterial endosymbiont in the apicomplexan Cardiosporidium cionae.</title>
        <authorList>
            <person name="Hunter E.S."/>
            <person name="Paight C.J."/>
            <person name="Lane C.E."/>
        </authorList>
    </citation>
    <scope>NUCLEOTIDE SEQUENCE [LARGE SCALE GENOMIC DNA]</scope>
    <source>
        <strain evidence="3">ESH_2018</strain>
    </source>
</reference>
<keyword evidence="4" id="KW-1185">Reference proteome</keyword>
<dbReference type="EMBL" id="JADAQX010000615">
    <property type="protein sequence ID" value="KAF8819751.1"/>
    <property type="molecule type" value="Genomic_DNA"/>
</dbReference>
<evidence type="ECO:0000256" key="1">
    <source>
        <dbReference type="SAM" id="MobiDB-lite"/>
    </source>
</evidence>
<evidence type="ECO:0000259" key="2">
    <source>
        <dbReference type="Pfam" id="PF01593"/>
    </source>
</evidence>
<evidence type="ECO:0000313" key="3">
    <source>
        <dbReference type="EMBL" id="KAF8819751.1"/>
    </source>
</evidence>
<dbReference type="SUPFAM" id="SSF54373">
    <property type="entry name" value="FAD-linked reductases, C-terminal domain"/>
    <property type="match status" value="1"/>
</dbReference>
<dbReference type="Pfam" id="PF01593">
    <property type="entry name" value="Amino_oxidase"/>
    <property type="match status" value="1"/>
</dbReference>
<name>A0ABQ7J6Z3_9APIC</name>
<dbReference type="Proteomes" id="UP000823046">
    <property type="component" value="Unassembled WGS sequence"/>
</dbReference>
<organism evidence="3 4">
    <name type="scientific">Cardiosporidium cionae</name>
    <dbReference type="NCBI Taxonomy" id="476202"/>
    <lineage>
        <taxon>Eukaryota</taxon>
        <taxon>Sar</taxon>
        <taxon>Alveolata</taxon>
        <taxon>Apicomplexa</taxon>
        <taxon>Aconoidasida</taxon>
        <taxon>Nephromycida</taxon>
        <taxon>Cardiosporidium</taxon>
    </lineage>
</organism>
<dbReference type="PANTHER" id="PTHR10742:SF410">
    <property type="entry name" value="LYSINE-SPECIFIC HISTONE DEMETHYLASE 2"/>
    <property type="match status" value="1"/>
</dbReference>
<comment type="caution">
    <text evidence="3">The sequence shown here is derived from an EMBL/GenBank/DDBJ whole genome shotgun (WGS) entry which is preliminary data.</text>
</comment>
<dbReference type="SUPFAM" id="SSF51905">
    <property type="entry name" value="FAD/NAD(P)-binding domain"/>
    <property type="match status" value="1"/>
</dbReference>
<dbReference type="InterPro" id="IPR050281">
    <property type="entry name" value="Flavin_monoamine_oxidase"/>
</dbReference>
<dbReference type="PANTHER" id="PTHR10742">
    <property type="entry name" value="FLAVIN MONOAMINE OXIDASE"/>
    <property type="match status" value="1"/>
</dbReference>